<dbReference type="VEuPathDB" id="FungiDB:MELLADRAFT_57309"/>
<dbReference type="HOGENOM" id="CLU_2184544_0_0_1"/>
<name>F4S0U9_MELLP</name>
<evidence type="ECO:0000256" key="2">
    <source>
        <dbReference type="SAM" id="MobiDB-lite"/>
    </source>
</evidence>
<dbReference type="InterPro" id="IPR036875">
    <property type="entry name" value="Znf_CCHC_sf"/>
</dbReference>
<feature type="region of interest" description="Disordered" evidence="2">
    <location>
        <begin position="23"/>
        <end position="52"/>
    </location>
</feature>
<sequence>MTHGFPDQNLDFMLHRLEQDQLQSATSGIEANRATAHHANSSSAKPAGSSVSCTHCKKVGHVEDKCWKKYKHLAPNRNQSRFTQAPTEEPEVPTTANYAGVDDSIPGCF</sequence>
<dbReference type="SUPFAM" id="SSF57756">
    <property type="entry name" value="Retrovirus zinc finger-like domains"/>
    <property type="match status" value="1"/>
</dbReference>
<keyword evidence="4" id="KW-1185">Reference proteome</keyword>
<accession>F4S0U9</accession>
<dbReference type="InParanoid" id="F4S0U9"/>
<dbReference type="AlphaFoldDB" id="F4S0U9"/>
<reference evidence="4" key="1">
    <citation type="journal article" date="2011" name="Proc. Natl. Acad. Sci. U.S.A.">
        <title>Obligate biotrophy features unraveled by the genomic analysis of rust fungi.</title>
        <authorList>
            <person name="Duplessis S."/>
            <person name="Cuomo C.A."/>
            <person name="Lin Y.-C."/>
            <person name="Aerts A."/>
            <person name="Tisserant E."/>
            <person name="Veneault-Fourrey C."/>
            <person name="Joly D.L."/>
            <person name="Hacquard S."/>
            <person name="Amselem J."/>
            <person name="Cantarel B.L."/>
            <person name="Chiu R."/>
            <person name="Coutinho P.M."/>
            <person name="Feau N."/>
            <person name="Field M."/>
            <person name="Frey P."/>
            <person name="Gelhaye E."/>
            <person name="Goldberg J."/>
            <person name="Grabherr M.G."/>
            <person name="Kodira C.D."/>
            <person name="Kohler A."/>
            <person name="Kuees U."/>
            <person name="Lindquist E.A."/>
            <person name="Lucas S.M."/>
            <person name="Mago R."/>
            <person name="Mauceli E."/>
            <person name="Morin E."/>
            <person name="Murat C."/>
            <person name="Pangilinan J.L."/>
            <person name="Park R."/>
            <person name="Pearson M."/>
            <person name="Quesneville H."/>
            <person name="Rouhier N."/>
            <person name="Sakthikumar S."/>
            <person name="Salamov A.A."/>
            <person name="Schmutz J."/>
            <person name="Selles B."/>
            <person name="Shapiro H."/>
            <person name="Tanguay P."/>
            <person name="Tuskan G.A."/>
            <person name="Henrissat B."/>
            <person name="Van de Peer Y."/>
            <person name="Rouze P."/>
            <person name="Ellis J.G."/>
            <person name="Dodds P.N."/>
            <person name="Schein J.E."/>
            <person name="Zhong S."/>
            <person name="Hamelin R.C."/>
            <person name="Grigoriev I.V."/>
            <person name="Szabo L.J."/>
            <person name="Martin F."/>
        </authorList>
    </citation>
    <scope>NUCLEOTIDE SEQUENCE [LARGE SCALE GENOMIC DNA]</scope>
    <source>
        <strain evidence="4">98AG31 / pathotype 3-4-7</strain>
    </source>
</reference>
<dbReference type="EMBL" id="GL883136">
    <property type="protein sequence ID" value="EGG01652.1"/>
    <property type="molecule type" value="Genomic_DNA"/>
</dbReference>
<evidence type="ECO:0008006" key="5">
    <source>
        <dbReference type="Google" id="ProtNLM"/>
    </source>
</evidence>
<feature type="compositionally biased region" description="Polar residues" evidence="2">
    <location>
        <begin position="77"/>
        <end position="86"/>
    </location>
</feature>
<keyword evidence="1" id="KW-0507">mRNA processing</keyword>
<feature type="region of interest" description="Disordered" evidence="2">
    <location>
        <begin position="77"/>
        <end position="109"/>
    </location>
</feature>
<gene>
    <name evidence="3" type="ORF">MELLADRAFT_57309</name>
</gene>
<dbReference type="GO" id="GO:0006397">
    <property type="term" value="P:mRNA processing"/>
    <property type="evidence" value="ECO:0007669"/>
    <property type="project" value="UniProtKB-KW"/>
</dbReference>
<dbReference type="KEGG" id="mlr:MELLADRAFT_57309"/>
<proteinExistence type="predicted"/>
<evidence type="ECO:0000313" key="4">
    <source>
        <dbReference type="Proteomes" id="UP000001072"/>
    </source>
</evidence>
<dbReference type="GO" id="GO:0008270">
    <property type="term" value="F:zinc ion binding"/>
    <property type="evidence" value="ECO:0007669"/>
    <property type="project" value="InterPro"/>
</dbReference>
<evidence type="ECO:0000313" key="3">
    <source>
        <dbReference type="EMBL" id="EGG01652.1"/>
    </source>
</evidence>
<organism evidence="4">
    <name type="scientific">Melampsora larici-populina (strain 98AG31 / pathotype 3-4-7)</name>
    <name type="common">Poplar leaf rust fungus</name>
    <dbReference type="NCBI Taxonomy" id="747676"/>
    <lineage>
        <taxon>Eukaryota</taxon>
        <taxon>Fungi</taxon>
        <taxon>Dikarya</taxon>
        <taxon>Basidiomycota</taxon>
        <taxon>Pucciniomycotina</taxon>
        <taxon>Pucciniomycetes</taxon>
        <taxon>Pucciniales</taxon>
        <taxon>Melampsoraceae</taxon>
        <taxon>Melampsora</taxon>
    </lineage>
</organism>
<dbReference type="GeneID" id="18929098"/>
<dbReference type="RefSeq" id="XP_007414997.1">
    <property type="nucleotide sequence ID" value="XM_007414935.1"/>
</dbReference>
<dbReference type="GO" id="GO:0003676">
    <property type="term" value="F:nucleic acid binding"/>
    <property type="evidence" value="ECO:0007669"/>
    <property type="project" value="InterPro"/>
</dbReference>
<protein>
    <recommendedName>
        <fullName evidence="5">CCHC-type domain-containing protein</fullName>
    </recommendedName>
</protein>
<feature type="compositionally biased region" description="Low complexity" evidence="2">
    <location>
        <begin position="39"/>
        <end position="52"/>
    </location>
</feature>
<evidence type="ECO:0000256" key="1">
    <source>
        <dbReference type="ARBA" id="ARBA00022664"/>
    </source>
</evidence>
<dbReference type="Proteomes" id="UP000001072">
    <property type="component" value="Unassembled WGS sequence"/>
</dbReference>